<name>Q6ALQ5_DESPS</name>
<evidence type="ECO:0000256" key="1">
    <source>
        <dbReference type="SAM" id="MobiDB-lite"/>
    </source>
</evidence>
<dbReference type="SUPFAM" id="SSF53271">
    <property type="entry name" value="PRTase-like"/>
    <property type="match status" value="1"/>
</dbReference>
<accession>Q6ALQ5</accession>
<organism evidence="4 5">
    <name type="scientific">Desulfotalea psychrophila (strain LSv54 / DSM 12343)</name>
    <dbReference type="NCBI Taxonomy" id="177439"/>
    <lineage>
        <taxon>Bacteria</taxon>
        <taxon>Pseudomonadati</taxon>
        <taxon>Thermodesulfobacteriota</taxon>
        <taxon>Desulfobulbia</taxon>
        <taxon>Desulfobulbales</taxon>
        <taxon>Desulfocapsaceae</taxon>
        <taxon>Desulfotalea</taxon>
    </lineage>
</organism>
<dbReference type="NCBIfam" id="NF032893">
    <property type="entry name" value="tail-700"/>
    <property type="match status" value="1"/>
</dbReference>
<dbReference type="Pfam" id="PF18796">
    <property type="entry name" value="LPD1"/>
    <property type="match status" value="1"/>
</dbReference>
<dbReference type="eggNOG" id="COG1040">
    <property type="taxonomic scope" value="Bacteria"/>
</dbReference>
<dbReference type="Pfam" id="PF18799">
    <property type="entry name" value="LPD5"/>
    <property type="match status" value="1"/>
</dbReference>
<proteinExistence type="predicted"/>
<dbReference type="InterPro" id="IPR041047">
    <property type="entry name" value="LPD1"/>
</dbReference>
<evidence type="ECO:0000313" key="5">
    <source>
        <dbReference type="Proteomes" id="UP000000602"/>
    </source>
</evidence>
<reference evidence="5" key="1">
    <citation type="journal article" date="2004" name="Environ. Microbiol.">
        <title>The genome of Desulfotalea psychrophila, a sulfate-reducing bacterium from permanently cold Arctic sediments.</title>
        <authorList>
            <person name="Rabus R."/>
            <person name="Ruepp A."/>
            <person name="Frickey T."/>
            <person name="Rattei T."/>
            <person name="Fartmann B."/>
            <person name="Stark M."/>
            <person name="Bauer M."/>
            <person name="Zibat A."/>
            <person name="Lombardot T."/>
            <person name="Becker I."/>
            <person name="Amann J."/>
            <person name="Gellner K."/>
            <person name="Teeling H."/>
            <person name="Leuschner W.D."/>
            <person name="Gloeckner F.-O."/>
            <person name="Lupas A.N."/>
            <person name="Amann R."/>
            <person name="Klenk H.-P."/>
        </authorList>
    </citation>
    <scope>NUCLEOTIDE SEQUENCE [LARGE SCALE GENOMIC DNA]</scope>
    <source>
        <strain evidence="5">DSM 12343 / LSv54</strain>
    </source>
</reference>
<dbReference type="Gene3D" id="3.40.50.2020">
    <property type="match status" value="1"/>
</dbReference>
<protein>
    <recommendedName>
        <fullName evidence="6">Large polyvalent protein-associated domain-containing protein</fullName>
    </recommendedName>
</protein>
<dbReference type="KEGG" id="dps:DP1991"/>
<gene>
    <name evidence="4" type="ordered locus">DP1991</name>
</gene>
<dbReference type="OrthoDB" id="270332at2"/>
<dbReference type="InterPro" id="IPR029057">
    <property type="entry name" value="PRTase-like"/>
</dbReference>
<dbReference type="InterPro" id="IPR000836">
    <property type="entry name" value="PRTase_dom"/>
</dbReference>
<evidence type="ECO:0000259" key="2">
    <source>
        <dbReference type="Pfam" id="PF18796"/>
    </source>
</evidence>
<dbReference type="SUPFAM" id="SSF55144">
    <property type="entry name" value="LigT-like"/>
    <property type="match status" value="1"/>
</dbReference>
<dbReference type="InterPro" id="IPR040651">
    <property type="entry name" value="LPD5"/>
</dbReference>
<keyword evidence="5" id="KW-1185">Reference proteome</keyword>
<feature type="region of interest" description="Disordered" evidence="1">
    <location>
        <begin position="918"/>
        <end position="937"/>
    </location>
</feature>
<dbReference type="RefSeq" id="WP_011189232.1">
    <property type="nucleotide sequence ID" value="NC_006138.1"/>
</dbReference>
<evidence type="ECO:0000313" key="4">
    <source>
        <dbReference type="EMBL" id="CAG36720.1"/>
    </source>
</evidence>
<feature type="domain" description="Large polyvalent protein-associated" evidence="2">
    <location>
        <begin position="1571"/>
        <end position="1666"/>
    </location>
</feature>
<evidence type="ECO:0008006" key="6">
    <source>
        <dbReference type="Google" id="ProtNLM"/>
    </source>
</evidence>
<feature type="domain" description="Large polyvalent protein-associated" evidence="3">
    <location>
        <begin position="1279"/>
        <end position="1417"/>
    </location>
</feature>
<evidence type="ECO:0000259" key="3">
    <source>
        <dbReference type="Pfam" id="PF18799"/>
    </source>
</evidence>
<dbReference type="InterPro" id="IPR009097">
    <property type="entry name" value="Cyclic_Pdiesterase"/>
</dbReference>
<dbReference type="EMBL" id="CR522870">
    <property type="protein sequence ID" value="CAG36720.1"/>
    <property type="molecule type" value="Genomic_DNA"/>
</dbReference>
<dbReference type="Proteomes" id="UP000000602">
    <property type="component" value="Chromosome"/>
</dbReference>
<feature type="region of interest" description="Disordered" evidence="1">
    <location>
        <begin position="34"/>
        <end position="59"/>
    </location>
</feature>
<dbReference type="STRING" id="177439.DP1991"/>
<dbReference type="CDD" id="cd06223">
    <property type="entry name" value="PRTases_typeI"/>
    <property type="match status" value="1"/>
</dbReference>
<dbReference type="HOGENOM" id="CLU_225481_0_0_7"/>
<feature type="region of interest" description="Disordered" evidence="1">
    <location>
        <begin position="1090"/>
        <end position="1128"/>
    </location>
</feature>
<sequence>MADNNIGFPEDLLEAELDFNVPSAEELQARKKEQVNTLLSPERAEKFSFNDPDWEAPPEPELVEQLPLEQQAPEGSNLERGLLSGVDQTQGSIYGATALAADAINKTFNGGNDGFLKDVRNWGYEGFQRNEEEAAENPLDTENFLDIGKNHGVAEDTFDYVTGQLGRLFPTMATAIAGTLTGVGAGAAIAPALGKKIIREAIEAQVKNGVVREVAEEAAEKAIIARGKKIGFNLGTTMGMGALEGGGMYGQEANKHGIDKANPFSAGGFGLLSGASELLSPGAFLLKRLTGATGAGSKAIREVADNFLGGLQKTVKGRLLTHTPASMAGEAVQETLQAFLSKLNEKYNDPSVSLTDKEAIKEYINSAAAGAVGGGLFGSVNAVLPEKYSDRQNKKIKDALADPGTDPAERAGAANAIYNALEEKDRAAAAAWLDHAQEMVTQGLPIDIDAKFAGIGYAGEVTEKIGASGMIGKTLAAGEEKEPVAPGEQVAFPMPNEPFSVELESLRSAALDKNNIKKYEQETGKKLGTLAGNGPLLDIVISKVKNGQSLTRRQQRALEYVTSLSDRGAVGLDTRYQTEGVASHPRQDSIAAFSAELENHLSPEKSVARNPPEQHARRAVDMAVAFSGEKGWERKDFPGRASNPQMISATREGNDYPLVEIENQQYLRALDEMEQEVKGGHVSRNKSLQDGTDVEAGSSYPPWFKQQIVGEYNKKNGTKVRLGQETFNRVLSKIRSGKPLTHAQLERWEYLKTVAEEYNAKNPMVAQSVQFDRLEQEGFQLTDERDLVVGDLKEGDQFVSMQNGVPEVFVHRGRDPETNRLLIEGRNAMGSVLEVDEFDTVPAVAVKTNGKVNVKPAPHERKEFPQAVEKPEQARVDPIKYDRQGFQQVIEKPEMATIDPAKHEREEFPGRVTTPEMVPQVEPQKEDPTHKSSYASIQTSLPGPIAKDIIAFGEKIPEEELYTDPKDPSYGRETAPHITVRYGLKADDTKELQELSTLGPFSVELGRVSIFETDKYDVLKVEIKSAGLVGANEKAGKLASFPGETFPDYQPHATIAYLQKGEGEKYVGDISLSGKTSMVSGLELSARDGSLHPIPLEGGKDTSPAKAKAKKKESAKPAAKSTPKGKEEKIEDFGEKIGGAKKDLYTRSLTDAEHLDTATVPLSKAFPAPNYKKLLADGFSPKIVATVRSIRDEVPAKPGGRSKYKMEEYVKAVESLRQLAIELLRTEAGQGLITEDFWDAMPQEIAGRAELYEIHGHERSLKGITFSKIHWSLYKGRENVDMWMIQQKAPANVYSNFKTLADGETKEKALANFVPVYKALGEKKAVDKKVKFTVYNYRTDPKNIWIGKKVGGSHLDLKSFPNAAEARTYLKEHYDELVKELELRKYTPDHRRKSNEERIGENHRQGKDVSPEMFQEAFNFKGVEFGNWVKASGERQMALNNAFDGLYDLANLLGIPPRAISLNGELSLAFGARGSGGKNAAMAHYEPGKVVINLTRKSGAGSLAHEWWHALDNHFGARDAGAERGGYYMTAEVFAGKNNGGEKVRTEVVAAFNNLMAKINGTKLYERSAELDKKRTKKYWGTEIEMSARSFESYIIEQNRAKGYLNDYLANIVTSDVYMENLLAKLANSIREGDSKEPDSYPYLKEDELKTVGPAFTDLFKTLKSKETEKGTLLYSRSSVTPWPQTLEKATVHTNPSTLRSHPDFKAAKAGDFDAAVRLVESLMKPAKIKELAAKYPDAIVVPVHELEEEGVNFIPVAMADQFGKAGLSAQLSIHQISKTKRRRLKGSSRILARKLFKGPVVKGGKYIILDDMLTQGGTIHELRHYIANNGGEVVAISSLASVQGGTIVGIKETTINQLIRKFGREKLETVLQQFDISGTIEALTNSEGNYVLKYGSVESLRNALIKGESDLRQKTSTRAESEYQNSGLTPATLQAELNKAVGRSTISRMIRTGTLSILSTQKEAQEIIAGLQGEPYYSVRTNPTPLKTKIDIFYSQNGFIQGFTVANKTYLVADSIAQGKGQDVLHHEVGVHLNHLLLADKEFQTLKRSVLRRKNSNTPTGAAIRKAINRVPKDTPLEHYAEEVIAYLVEDTAQIGLVRRFLARVKALLIRFLGAEFVNSLTAADLKAMAGAALRTNQKKNNNDAIRYSHAKIDKEQEPGEKYFHDSVTETGKGYLEKIDQIKNKPSPADMNFMEKILSAPEKFFKKSGATSRMFMAQLERRDEKFSMEEDILQDFVTTFQKAKKEDNATYEQANNYLLDVDQSGNSFKVKRQMAWLVKTPDDTVLGYTDTQLQAYELSAKHLKEQQARGKYKDKVRPNYNTEKSERFHVMDPKGVLLEVFTEEASANAAIIEFEQKSPRVQKLSENSRLLISSFRKMTNRAFDWMVADLRKILSRANEAGLDEPTVALVDESRRWALYKNGKRVAEFGDKVVAQAAGTRHHQLKRQRDNEIRKEMSLAELIAEMGDLRGAYFPRQRQSGGVILWATKEGQPSIMKKYDFYAVDSYALNNETGEIKQGRSASWFIKKLFNTATGFLPFVETLEKDGRNLKKRGYHVEAKKDQSTPESVFDAMQLVSSLDALLQEAVTKGGINDTPAISQEINKLLSMNLAEIFKGRGYLSSRIARSTKYVKGFEEDMLLAGTQYARGLSAGFAKKNAARKMIEALAGRDISFTEFKNGRSADKSWEAYSKFVEKRRLNPTRQKNLYGEAISWMREVLRNEEQVDRVMGTLKGLAVIKFLGFRVSSAAVNATNMVQAVPAIISAETGCGLSKALSVIRRAPVDYGKYLRDSRKAPGEKRLLSDKERQIFLDISARGWDEAQFNQENASVLQSKVGRRWQIFNEYAMKLFGAVEKTNRAVSIYAAYKKLLEQTSLSREEAMHKAKSISDSAHGIYGKATMPAWTRGSYNPAKLLYTFQKFSHNYALNMIDLGLKGNIKESAYMLLSPAVLAGAGASLATPVLAAFAGALGFADGDDPEERFYTWAERTFGGERFLRHGLAGLAGVNLKGSLQLNNPMPRTLAEVFGAPGAIFTDTARGIKHLGRGELSKGAEAMLPTAFGSMSKAVREAAEGVTTGSYSPVYYGTEPLKADGFDATVRFFSFNPARISGIREKQWHEKKVAKRMQERRTEINSLIKKIYLYQKGTPAELFKEISRYNELAHGIGRVDIRPINPGRQIRLVLKRAQRATKLERSRSNE</sequence>
<feature type="region of interest" description="Disordered" evidence="1">
    <location>
        <begin position="1389"/>
        <end position="1408"/>
    </location>
</feature>